<dbReference type="InterPro" id="IPR021491">
    <property type="entry name" value="DUF3145"/>
</dbReference>
<proteinExistence type="predicted"/>
<dbReference type="AlphaFoldDB" id="A0A3L7ASS2"/>
<name>A0A3L7ASS2_9MICO</name>
<accession>A0A3L7ASS2</accession>
<evidence type="ECO:0000313" key="1">
    <source>
        <dbReference type="EMBL" id="RLP82442.1"/>
    </source>
</evidence>
<dbReference type="Proteomes" id="UP000269438">
    <property type="component" value="Unassembled WGS sequence"/>
</dbReference>
<dbReference type="EMBL" id="RCUY01000009">
    <property type="protein sequence ID" value="RLP82442.1"/>
    <property type="molecule type" value="Genomic_DNA"/>
</dbReference>
<dbReference type="Pfam" id="PF11343">
    <property type="entry name" value="DUF3145"/>
    <property type="match status" value="1"/>
</dbReference>
<comment type="caution">
    <text evidence="1">The sequence shown here is derived from an EMBL/GenBank/DDBJ whole genome shotgun (WGS) entry which is preliminary data.</text>
</comment>
<organism evidence="1 2">
    <name type="scientific">Mycetocola lacteus</name>
    <dbReference type="NCBI Taxonomy" id="76637"/>
    <lineage>
        <taxon>Bacteria</taxon>
        <taxon>Bacillati</taxon>
        <taxon>Actinomycetota</taxon>
        <taxon>Actinomycetes</taxon>
        <taxon>Micrococcales</taxon>
        <taxon>Microbacteriaceae</taxon>
        <taxon>Mycetocola</taxon>
    </lineage>
</organism>
<reference evidence="1 2" key="1">
    <citation type="submission" date="2018-10" db="EMBL/GenBank/DDBJ databases">
        <authorList>
            <person name="Li J."/>
        </authorList>
    </citation>
    <scope>NUCLEOTIDE SEQUENCE [LARGE SCALE GENOMIC DNA]</scope>
    <source>
        <strain evidence="1 2">JCM 11654</strain>
    </source>
</reference>
<dbReference type="OrthoDB" id="3210860at2"/>
<protein>
    <submittedName>
        <fullName evidence="1">DUF3145 domain-containing protein</fullName>
    </submittedName>
</protein>
<sequence>MVFIHSAPRAFRAHIEWAVGGVIGHALGLDWSEQPVQRGALRAEFSWTAPPGTGARLATALHAWDQMRFEVTEDAAAGLDGHRWMYTPDQGMHSAQTDTGGNVVVSENRVRLALAEAIDQPHQLHERMEQLLGTSWDLELDVFRGASEAGPVTWLHRVG</sequence>
<keyword evidence="2" id="KW-1185">Reference proteome</keyword>
<gene>
    <name evidence="1" type="ORF">D9V34_10215</name>
</gene>
<dbReference type="RefSeq" id="WP_121688966.1">
    <property type="nucleotide sequence ID" value="NZ_RCUY01000009.1"/>
</dbReference>
<evidence type="ECO:0000313" key="2">
    <source>
        <dbReference type="Proteomes" id="UP000269438"/>
    </source>
</evidence>